<feature type="chain" id="PRO_5043390294" evidence="3">
    <location>
        <begin position="31"/>
        <end position="884"/>
    </location>
</feature>
<keyword evidence="3" id="KW-0732">Signal</keyword>
<protein>
    <submittedName>
        <fullName evidence="5">Fibronectin type III domain-containing protein</fullName>
    </submittedName>
</protein>
<feature type="signal peptide" evidence="3">
    <location>
        <begin position="1"/>
        <end position="30"/>
    </location>
</feature>
<dbReference type="PANTHER" id="PTHR36453:SF1">
    <property type="entry name" value="RIGHT HANDED BETA HELIX DOMAIN-CONTAINING PROTEIN"/>
    <property type="match status" value="1"/>
</dbReference>
<feature type="domain" description="Fibronectin type-III" evidence="4">
    <location>
        <begin position="785"/>
        <end position="884"/>
    </location>
</feature>
<sequence>MPALRSTPARAVLTGVLAALVLSGPGPVQAAGAGSRAAPRTADVYVSPSGLDAADGTAGHPVRTLTRARDLARAKAAHYGAARYSGDITVHLASGTYRTTGPLVLDGRDSGPAGHRIVWQGAGAGSTLISGGRRVEGWRPVAGRPGLWSAPAPQGLTDTRQLYVDGVRAQRARGEVPVGLTVTATGYTATADTLARWRRPSDAEFVYTSGESLWNVERNGLGQWTEPRCRIASARGTAITMAQPCWDNSNKRVEFPDRPGRTVSMVGPGRLTNSGRASYVENAYELLDRPGEWYLDRAAHTVYYLPRTGEDLSRADVEAAAAEKLVDGRGTKAAPLHDIAFQGLQFGYATWLTPSGPEGFSEIQAGYTITGPKGWATQGLCGFVDGGTCPFASWTKMPGNVSFAYGQRIGISDSVFAHLGAAGLDLGAGTTDSFVRGSVFTDISGNGLEIGGVDGQPPAVGVEVTNNHLYALPREYHGGVGILDGYTQHTTIAHNQLDHLGYSAISLGWGGWPDKIGSPATPNPSHGNTVRDNLVFDYMQLLDDGGGIYTQGLTGTSMADGEKVTGNVIHDQWGLGKSVYTDNGCTYETVRGNVLYGAAYANVASRHTDYRDELGNNDPTLIAGNWWEEGAADSSNKGLVTSGNHLMAGLSDVPPEVVANAGIEPAYGSVLTRTAGVVSVPEAPARVGTSTAGTDGLYVTFNPSYVEGGSPVTGYTAYALRPDGTEAARASVDAADFKRLAVVRIGQLKAGEGPFRVVVTARNAYGESVPSLASAPLAPRAASVLAAAPTGAKLRTAAHAATVVWTPPTATGDAEVIGYRITVSDGRVVPVGGRDALVTRPSGKGMFRVVGSLKPATSYTFTIAAVTAAGIGSAATVTATTPAV</sequence>
<dbReference type="Pfam" id="PF21231">
    <property type="entry name" value="GH141_M"/>
    <property type="match status" value="1"/>
</dbReference>
<evidence type="ECO:0000256" key="3">
    <source>
        <dbReference type="SAM" id="SignalP"/>
    </source>
</evidence>
<proteinExistence type="predicted"/>
<dbReference type="SMART" id="SM00060">
    <property type="entry name" value="FN3"/>
    <property type="match status" value="2"/>
</dbReference>
<evidence type="ECO:0000313" key="5">
    <source>
        <dbReference type="EMBL" id="WTU39710.1"/>
    </source>
</evidence>
<gene>
    <name evidence="5" type="ORF">OHV25_09030</name>
</gene>
<dbReference type="PROSITE" id="PS50853">
    <property type="entry name" value="FN3"/>
    <property type="match status" value="1"/>
</dbReference>
<accession>A0AAU2GX53</accession>
<dbReference type="InterPro" id="IPR011050">
    <property type="entry name" value="Pectin_lyase_fold/virulence"/>
</dbReference>
<dbReference type="GO" id="GO:0000272">
    <property type="term" value="P:polysaccharide catabolic process"/>
    <property type="evidence" value="ECO:0007669"/>
    <property type="project" value="UniProtKB-KW"/>
</dbReference>
<organism evidence="5">
    <name type="scientific">Streptomyces sp. NBC_00060</name>
    <dbReference type="NCBI Taxonomy" id="2975636"/>
    <lineage>
        <taxon>Bacteria</taxon>
        <taxon>Bacillati</taxon>
        <taxon>Actinomycetota</taxon>
        <taxon>Actinomycetes</taxon>
        <taxon>Kitasatosporales</taxon>
        <taxon>Streptomycetaceae</taxon>
        <taxon>Streptomyces</taxon>
    </lineage>
</organism>
<dbReference type="Pfam" id="PF00041">
    <property type="entry name" value="fn3"/>
    <property type="match status" value="1"/>
</dbReference>
<dbReference type="Gene3D" id="2.160.20.10">
    <property type="entry name" value="Single-stranded right-handed beta-helix, Pectin lyase-like"/>
    <property type="match status" value="2"/>
</dbReference>
<dbReference type="InterPro" id="IPR012334">
    <property type="entry name" value="Pectin_lyas_fold"/>
</dbReference>
<dbReference type="SUPFAM" id="SSF49265">
    <property type="entry name" value="Fibronectin type III"/>
    <property type="match status" value="1"/>
</dbReference>
<name>A0AAU2GX53_9ACTN</name>
<keyword evidence="2" id="KW-0119">Carbohydrate metabolism</keyword>
<dbReference type="GO" id="GO:0016798">
    <property type="term" value="F:hydrolase activity, acting on glycosyl bonds"/>
    <property type="evidence" value="ECO:0007669"/>
    <property type="project" value="UniProtKB-KW"/>
</dbReference>
<dbReference type="InterPro" id="IPR013783">
    <property type="entry name" value="Ig-like_fold"/>
</dbReference>
<dbReference type="InterPro" id="IPR003961">
    <property type="entry name" value="FN3_dom"/>
</dbReference>
<keyword evidence="1" id="KW-0378">Hydrolase</keyword>
<dbReference type="SUPFAM" id="SSF51126">
    <property type="entry name" value="Pectin lyase-like"/>
    <property type="match status" value="1"/>
</dbReference>
<keyword evidence="2" id="KW-0624">Polysaccharide degradation</keyword>
<evidence type="ECO:0000259" key="4">
    <source>
        <dbReference type="PROSITE" id="PS50853"/>
    </source>
</evidence>
<dbReference type="Gene3D" id="2.60.40.10">
    <property type="entry name" value="Immunoglobulins"/>
    <property type="match status" value="2"/>
</dbReference>
<keyword evidence="1" id="KW-0326">Glycosidase</keyword>
<dbReference type="PANTHER" id="PTHR36453">
    <property type="entry name" value="SECRETED PROTEIN-RELATED"/>
    <property type="match status" value="1"/>
</dbReference>
<dbReference type="InterPro" id="IPR048482">
    <property type="entry name" value="GH141_ins"/>
</dbReference>
<dbReference type="AlphaFoldDB" id="A0AAU2GX53"/>
<reference evidence="5" key="1">
    <citation type="submission" date="2022-10" db="EMBL/GenBank/DDBJ databases">
        <title>The complete genomes of actinobacterial strains from the NBC collection.</title>
        <authorList>
            <person name="Joergensen T.S."/>
            <person name="Alvarez Arevalo M."/>
            <person name="Sterndorff E.B."/>
            <person name="Faurdal D."/>
            <person name="Vuksanovic O."/>
            <person name="Mourched A.-S."/>
            <person name="Charusanti P."/>
            <person name="Shaw S."/>
            <person name="Blin K."/>
            <person name="Weber T."/>
        </authorList>
    </citation>
    <scope>NUCLEOTIDE SEQUENCE</scope>
    <source>
        <strain evidence="5">NBC_00060</strain>
    </source>
</reference>
<evidence type="ECO:0000256" key="2">
    <source>
        <dbReference type="ARBA" id="ARBA00023326"/>
    </source>
</evidence>
<dbReference type="CDD" id="cd00063">
    <property type="entry name" value="FN3"/>
    <property type="match status" value="2"/>
</dbReference>
<evidence type="ECO:0000256" key="1">
    <source>
        <dbReference type="ARBA" id="ARBA00023295"/>
    </source>
</evidence>
<dbReference type="EMBL" id="CP108253">
    <property type="protein sequence ID" value="WTU39710.1"/>
    <property type="molecule type" value="Genomic_DNA"/>
</dbReference>
<dbReference type="InterPro" id="IPR036116">
    <property type="entry name" value="FN3_sf"/>
</dbReference>